<organism evidence="1 2">
    <name type="scientific">Portunus trituberculatus</name>
    <name type="common">Swimming crab</name>
    <name type="synonym">Neptunus trituberculatus</name>
    <dbReference type="NCBI Taxonomy" id="210409"/>
    <lineage>
        <taxon>Eukaryota</taxon>
        <taxon>Metazoa</taxon>
        <taxon>Ecdysozoa</taxon>
        <taxon>Arthropoda</taxon>
        <taxon>Crustacea</taxon>
        <taxon>Multicrustacea</taxon>
        <taxon>Malacostraca</taxon>
        <taxon>Eumalacostraca</taxon>
        <taxon>Eucarida</taxon>
        <taxon>Decapoda</taxon>
        <taxon>Pleocyemata</taxon>
        <taxon>Brachyura</taxon>
        <taxon>Eubrachyura</taxon>
        <taxon>Portunoidea</taxon>
        <taxon>Portunidae</taxon>
        <taxon>Portuninae</taxon>
        <taxon>Portunus</taxon>
    </lineage>
</organism>
<keyword evidence="2" id="KW-1185">Reference proteome</keyword>
<dbReference type="AlphaFoldDB" id="A0A5B7G9X9"/>
<sequence length="186" mass="19197">MEGGISAAGYVGQVAVAAGVGRGRAALGALRQAVVLTHHYVGGEGPASSKVPLRMRRGQGGVAVTAVVGAPDAIAFRVAVVVDDDVDGGDDKATRACGRLIRAGSQHAVYPAPDELGSACGPRCRALWSWFGLAGWGGDAKHMISLQYCVTLIELPSVHLPEGPVAPFTKEGHERASPALLVFFFI</sequence>
<gene>
    <name evidence="1" type="ORF">E2C01_048187</name>
</gene>
<dbReference type="EMBL" id="VSRR010012235">
    <property type="protein sequence ID" value="MPC54277.1"/>
    <property type="molecule type" value="Genomic_DNA"/>
</dbReference>
<evidence type="ECO:0000313" key="1">
    <source>
        <dbReference type="EMBL" id="MPC54277.1"/>
    </source>
</evidence>
<reference evidence="1 2" key="1">
    <citation type="submission" date="2019-05" db="EMBL/GenBank/DDBJ databases">
        <title>Another draft genome of Portunus trituberculatus and its Hox gene families provides insights of decapod evolution.</title>
        <authorList>
            <person name="Jeong J.-H."/>
            <person name="Song I."/>
            <person name="Kim S."/>
            <person name="Choi T."/>
            <person name="Kim D."/>
            <person name="Ryu S."/>
            <person name="Kim W."/>
        </authorList>
    </citation>
    <scope>NUCLEOTIDE SEQUENCE [LARGE SCALE GENOMIC DNA]</scope>
    <source>
        <tissue evidence="1">Muscle</tissue>
    </source>
</reference>
<dbReference type="Proteomes" id="UP000324222">
    <property type="component" value="Unassembled WGS sequence"/>
</dbReference>
<proteinExistence type="predicted"/>
<protein>
    <submittedName>
        <fullName evidence="1">Uncharacterized protein</fullName>
    </submittedName>
</protein>
<accession>A0A5B7G9X9</accession>
<name>A0A5B7G9X9_PORTR</name>
<evidence type="ECO:0000313" key="2">
    <source>
        <dbReference type="Proteomes" id="UP000324222"/>
    </source>
</evidence>
<comment type="caution">
    <text evidence="1">The sequence shown here is derived from an EMBL/GenBank/DDBJ whole genome shotgun (WGS) entry which is preliminary data.</text>
</comment>